<evidence type="ECO:0000256" key="10">
    <source>
        <dbReference type="ARBA" id="ARBA00022840"/>
    </source>
</evidence>
<dbReference type="InterPro" id="IPR003661">
    <property type="entry name" value="HisK_dim/P_dom"/>
</dbReference>
<feature type="domain" description="HAMP" evidence="15">
    <location>
        <begin position="204"/>
        <end position="256"/>
    </location>
</feature>
<keyword evidence="8" id="KW-0547">Nucleotide-binding</keyword>
<dbReference type="GO" id="GO:0005524">
    <property type="term" value="F:ATP binding"/>
    <property type="evidence" value="ECO:0007669"/>
    <property type="project" value="UniProtKB-KW"/>
</dbReference>
<evidence type="ECO:0000256" key="12">
    <source>
        <dbReference type="ARBA" id="ARBA00023136"/>
    </source>
</evidence>
<reference evidence="16" key="1">
    <citation type="journal article" date="2021" name="bioRxiv">
        <title>Unraveling nitrogen, sulfur and carbon metabolic pathways and microbial community transcriptional responses to substrate deprivation and toxicity stresses in a bioreactor mimicking anoxic brackish coastal sediment conditions.</title>
        <authorList>
            <person name="Martins P.D."/>
            <person name="Echeveste M.J."/>
            <person name="Arshad A."/>
            <person name="Kurth J."/>
            <person name="Ouboter H."/>
            <person name="Jetten M.S.M."/>
            <person name="Welte C.U."/>
        </authorList>
    </citation>
    <scope>NUCLEOTIDE SEQUENCE</scope>
    <source>
        <strain evidence="16">MAG_39</strain>
    </source>
</reference>
<dbReference type="PANTHER" id="PTHR43711">
    <property type="entry name" value="TWO-COMPONENT HISTIDINE KINASE"/>
    <property type="match status" value="1"/>
</dbReference>
<keyword evidence="7" id="KW-0808">Transferase</keyword>
<dbReference type="FunFam" id="3.30.565.10:FF:000023">
    <property type="entry name" value="PAS domain-containing sensor histidine kinase"/>
    <property type="match status" value="1"/>
</dbReference>
<dbReference type="CDD" id="cd06225">
    <property type="entry name" value="HAMP"/>
    <property type="match status" value="1"/>
</dbReference>
<dbReference type="Pfam" id="PF00512">
    <property type="entry name" value="HisKA"/>
    <property type="match status" value="1"/>
</dbReference>
<evidence type="ECO:0000256" key="7">
    <source>
        <dbReference type="ARBA" id="ARBA00022679"/>
    </source>
</evidence>
<dbReference type="InterPro" id="IPR005467">
    <property type="entry name" value="His_kinase_dom"/>
</dbReference>
<evidence type="ECO:0000256" key="5">
    <source>
        <dbReference type="ARBA" id="ARBA00022475"/>
    </source>
</evidence>
<comment type="caution">
    <text evidence="16">The sequence shown here is derived from an EMBL/GenBank/DDBJ whole genome shotgun (WGS) entry which is preliminary data.</text>
</comment>
<dbReference type="InterPro" id="IPR004358">
    <property type="entry name" value="Sig_transdc_His_kin-like_C"/>
</dbReference>
<dbReference type="Gene3D" id="1.10.287.130">
    <property type="match status" value="1"/>
</dbReference>
<dbReference type="SUPFAM" id="SSF55874">
    <property type="entry name" value="ATPase domain of HSP90 chaperone/DNA topoisomerase II/histidine kinase"/>
    <property type="match status" value="1"/>
</dbReference>
<feature type="domain" description="Histidine kinase" evidence="14">
    <location>
        <begin position="264"/>
        <end position="481"/>
    </location>
</feature>
<protein>
    <recommendedName>
        <fullName evidence="4">histidine kinase</fullName>
        <ecNumber evidence="4">2.7.13.3</ecNumber>
    </recommendedName>
</protein>
<evidence type="ECO:0000256" key="3">
    <source>
        <dbReference type="ARBA" id="ARBA00004314"/>
    </source>
</evidence>
<dbReference type="FunFam" id="1.10.287.130:FF:000001">
    <property type="entry name" value="Two-component sensor histidine kinase"/>
    <property type="match status" value="1"/>
</dbReference>
<keyword evidence="11" id="KW-0902">Two-component regulatory system</keyword>
<comment type="subcellular location">
    <subcellularLocation>
        <location evidence="2">Cell membrane</location>
    </subcellularLocation>
    <subcellularLocation>
        <location evidence="3">Membrane raft</location>
        <topology evidence="3">Multi-pass membrane protein</topology>
    </subcellularLocation>
</comment>
<organism evidence="16 17">
    <name type="scientific">Candidatus Nitrobium versatile</name>
    <dbReference type="NCBI Taxonomy" id="2884831"/>
    <lineage>
        <taxon>Bacteria</taxon>
        <taxon>Pseudomonadati</taxon>
        <taxon>Nitrospirota</taxon>
        <taxon>Nitrospiria</taxon>
        <taxon>Nitrospirales</taxon>
        <taxon>Nitrospiraceae</taxon>
        <taxon>Candidatus Nitrobium</taxon>
    </lineage>
</organism>
<evidence type="ECO:0000256" key="2">
    <source>
        <dbReference type="ARBA" id="ARBA00004236"/>
    </source>
</evidence>
<reference evidence="16" key="2">
    <citation type="submission" date="2021-08" db="EMBL/GenBank/DDBJ databases">
        <authorList>
            <person name="Dalcin Martins P."/>
        </authorList>
    </citation>
    <scope>NUCLEOTIDE SEQUENCE</scope>
    <source>
        <strain evidence="16">MAG_39</strain>
    </source>
</reference>
<evidence type="ECO:0000259" key="14">
    <source>
        <dbReference type="PROSITE" id="PS50109"/>
    </source>
</evidence>
<keyword evidence="13" id="KW-1133">Transmembrane helix</keyword>
<dbReference type="PANTHER" id="PTHR43711:SF1">
    <property type="entry name" value="HISTIDINE KINASE 1"/>
    <property type="match status" value="1"/>
</dbReference>
<keyword evidence="9" id="KW-0418">Kinase</keyword>
<dbReference type="SUPFAM" id="SSF47384">
    <property type="entry name" value="Homodimeric domain of signal transducing histidine kinase"/>
    <property type="match status" value="1"/>
</dbReference>
<dbReference type="InterPro" id="IPR003594">
    <property type="entry name" value="HATPase_dom"/>
</dbReference>
<dbReference type="InterPro" id="IPR036890">
    <property type="entry name" value="HATPase_C_sf"/>
</dbReference>
<accession>A0A953J594</accession>
<evidence type="ECO:0000256" key="1">
    <source>
        <dbReference type="ARBA" id="ARBA00000085"/>
    </source>
</evidence>
<evidence type="ECO:0000259" key="15">
    <source>
        <dbReference type="PROSITE" id="PS50885"/>
    </source>
</evidence>
<dbReference type="Gene3D" id="3.30.565.10">
    <property type="entry name" value="Histidine kinase-like ATPase, C-terminal domain"/>
    <property type="match status" value="1"/>
</dbReference>
<feature type="transmembrane region" description="Helical" evidence="13">
    <location>
        <begin position="12"/>
        <end position="29"/>
    </location>
</feature>
<dbReference type="PROSITE" id="PS50885">
    <property type="entry name" value="HAMP"/>
    <property type="match status" value="1"/>
</dbReference>
<name>A0A953J594_9BACT</name>
<dbReference type="SMART" id="SM00304">
    <property type="entry name" value="HAMP"/>
    <property type="match status" value="1"/>
</dbReference>
<evidence type="ECO:0000256" key="13">
    <source>
        <dbReference type="SAM" id="Phobius"/>
    </source>
</evidence>
<dbReference type="GO" id="GO:0005886">
    <property type="term" value="C:plasma membrane"/>
    <property type="evidence" value="ECO:0007669"/>
    <property type="project" value="UniProtKB-SubCell"/>
</dbReference>
<keyword evidence="13" id="KW-0812">Transmembrane</keyword>
<dbReference type="InterPro" id="IPR050736">
    <property type="entry name" value="Sensor_HK_Regulatory"/>
</dbReference>
<evidence type="ECO:0000313" key="17">
    <source>
        <dbReference type="Proteomes" id="UP000705867"/>
    </source>
</evidence>
<dbReference type="EC" id="2.7.13.3" evidence="4"/>
<dbReference type="Pfam" id="PF00672">
    <property type="entry name" value="HAMP"/>
    <property type="match status" value="1"/>
</dbReference>
<evidence type="ECO:0000313" key="16">
    <source>
        <dbReference type="EMBL" id="MBZ0156506.1"/>
    </source>
</evidence>
<dbReference type="GO" id="GO:0000155">
    <property type="term" value="F:phosphorelay sensor kinase activity"/>
    <property type="evidence" value="ECO:0007669"/>
    <property type="project" value="InterPro"/>
</dbReference>
<feature type="transmembrane region" description="Helical" evidence="13">
    <location>
        <begin position="182"/>
        <end position="202"/>
    </location>
</feature>
<dbReference type="CDD" id="cd00082">
    <property type="entry name" value="HisKA"/>
    <property type="match status" value="1"/>
</dbReference>
<dbReference type="EMBL" id="JAIOIV010000076">
    <property type="protein sequence ID" value="MBZ0156506.1"/>
    <property type="molecule type" value="Genomic_DNA"/>
</dbReference>
<dbReference type="Proteomes" id="UP000705867">
    <property type="component" value="Unassembled WGS sequence"/>
</dbReference>
<evidence type="ECO:0000256" key="6">
    <source>
        <dbReference type="ARBA" id="ARBA00022553"/>
    </source>
</evidence>
<dbReference type="PRINTS" id="PR00344">
    <property type="entry name" value="BCTRLSENSOR"/>
</dbReference>
<keyword evidence="6" id="KW-0597">Phosphoprotein</keyword>
<dbReference type="InterPro" id="IPR003660">
    <property type="entry name" value="HAMP_dom"/>
</dbReference>
<dbReference type="Gene3D" id="6.10.340.10">
    <property type="match status" value="1"/>
</dbReference>
<dbReference type="SMART" id="SM00387">
    <property type="entry name" value="HATPase_c"/>
    <property type="match status" value="1"/>
</dbReference>
<dbReference type="SUPFAM" id="SSF158472">
    <property type="entry name" value="HAMP domain-like"/>
    <property type="match status" value="1"/>
</dbReference>
<evidence type="ECO:0000256" key="9">
    <source>
        <dbReference type="ARBA" id="ARBA00022777"/>
    </source>
</evidence>
<dbReference type="GO" id="GO:0045121">
    <property type="term" value="C:membrane raft"/>
    <property type="evidence" value="ECO:0007669"/>
    <property type="project" value="UniProtKB-SubCell"/>
</dbReference>
<evidence type="ECO:0000256" key="4">
    <source>
        <dbReference type="ARBA" id="ARBA00012438"/>
    </source>
</evidence>
<keyword evidence="10" id="KW-0067">ATP-binding</keyword>
<dbReference type="SMART" id="SM00388">
    <property type="entry name" value="HisKA"/>
    <property type="match status" value="1"/>
</dbReference>
<proteinExistence type="predicted"/>
<gene>
    <name evidence="16" type="ORF">K8I29_09905</name>
</gene>
<evidence type="ECO:0000256" key="11">
    <source>
        <dbReference type="ARBA" id="ARBA00023012"/>
    </source>
</evidence>
<dbReference type="PROSITE" id="PS50109">
    <property type="entry name" value="HIS_KIN"/>
    <property type="match status" value="1"/>
</dbReference>
<evidence type="ECO:0000256" key="8">
    <source>
        <dbReference type="ARBA" id="ARBA00022741"/>
    </source>
</evidence>
<dbReference type="AlphaFoldDB" id="A0A953J594"/>
<dbReference type="Pfam" id="PF02518">
    <property type="entry name" value="HATPase_c"/>
    <property type="match status" value="1"/>
</dbReference>
<dbReference type="InterPro" id="IPR036097">
    <property type="entry name" value="HisK_dim/P_sf"/>
</dbReference>
<comment type="catalytic activity">
    <reaction evidence="1">
        <text>ATP + protein L-histidine = ADP + protein N-phospho-L-histidine.</text>
        <dbReference type="EC" id="2.7.13.3"/>
    </reaction>
</comment>
<sequence length="481" mass="53785">MKWSIFSRLVTGYLAIFVLVLAIGLYAVMQLRHYNTVTRTILGVNNVVIDYEKKIGDSLLSQIRYERKYLIIKDKSLYVQFTAAKNDFIRYADAILALADTPRKQAFIRKISSYHKRYQDLFAREVEYLTAGEPYEQDRFRQEKGKAVEAALEEMKAMRAHCQQDSYEKILMLRERSDHARTIGVTIAAVTLPLAIIVAFTITRSITRPLSLVIAKTREIEEGVLKDDLSISSPPELGELAKAFNAMCSKLKRVDKMKSDFFSCMSHELRTPLTSIKEGTNLLLEGVGGEASERQRKLLTIISQESDRMIGMVNSVMDLSKMEAGMMEFTYTMEDIRPLIARAVEEAGLLAEAKGIELLVEEIPGIPEVRVDRERILQVLRNLIGNAVKFTLHGGKVTISAGPVTGNLMVVVTDTGPGIAKEYLGTIFDKFQQVPQTDAYRIKGSGLGLALVKHIITAHGGKVWVESEPGKGSSFIFILPV</sequence>
<keyword evidence="12 13" id="KW-0472">Membrane</keyword>
<keyword evidence="5" id="KW-1003">Cell membrane</keyword>